<organism evidence="1 2">
    <name type="scientific">Colletotrichum truncatum</name>
    <name type="common">Anthracnose fungus</name>
    <name type="synonym">Colletotrichum capsici</name>
    <dbReference type="NCBI Taxonomy" id="5467"/>
    <lineage>
        <taxon>Eukaryota</taxon>
        <taxon>Fungi</taxon>
        <taxon>Dikarya</taxon>
        <taxon>Ascomycota</taxon>
        <taxon>Pezizomycotina</taxon>
        <taxon>Sordariomycetes</taxon>
        <taxon>Hypocreomycetidae</taxon>
        <taxon>Glomerellales</taxon>
        <taxon>Glomerellaceae</taxon>
        <taxon>Colletotrichum</taxon>
        <taxon>Colletotrichum truncatum species complex</taxon>
    </lineage>
</organism>
<dbReference type="EMBL" id="VUJX02000004">
    <property type="protein sequence ID" value="KAL0938206.1"/>
    <property type="molecule type" value="Genomic_DNA"/>
</dbReference>
<dbReference type="Proteomes" id="UP000805649">
    <property type="component" value="Unassembled WGS sequence"/>
</dbReference>
<sequence>MSSNISCLDPSALPPFNNVPDLPRNVSVGFVSVGRNGSHEAMSSCCSPQAVNIASDCYYWCELSKGGLEGFGSCLMRHGMEKGIVGMHVSNAASPTTGRNLAGLLLWVLCVTSALRL</sequence>
<proteinExistence type="predicted"/>
<accession>A0ACC3Z292</accession>
<comment type="caution">
    <text evidence="1">The sequence shown here is derived from an EMBL/GenBank/DDBJ whole genome shotgun (WGS) entry which is preliminary data.</text>
</comment>
<protein>
    <submittedName>
        <fullName evidence="1">Uncharacterized protein</fullName>
    </submittedName>
</protein>
<keyword evidence="2" id="KW-1185">Reference proteome</keyword>
<gene>
    <name evidence="1" type="ORF">CTRU02_207937</name>
</gene>
<evidence type="ECO:0000313" key="1">
    <source>
        <dbReference type="EMBL" id="KAL0938206.1"/>
    </source>
</evidence>
<evidence type="ECO:0000313" key="2">
    <source>
        <dbReference type="Proteomes" id="UP000805649"/>
    </source>
</evidence>
<reference evidence="1 2" key="1">
    <citation type="journal article" date="2020" name="Phytopathology">
        <title>Genome Sequence Resources of Colletotrichum truncatum, C. plurivorum, C. musicola, and C. sojae: Four Species Pathogenic to Soybean (Glycine max).</title>
        <authorList>
            <person name="Rogerio F."/>
            <person name="Boufleur T.R."/>
            <person name="Ciampi-Guillardi M."/>
            <person name="Sukno S.A."/>
            <person name="Thon M.R."/>
            <person name="Massola Junior N.S."/>
            <person name="Baroncelli R."/>
        </authorList>
    </citation>
    <scope>NUCLEOTIDE SEQUENCE [LARGE SCALE GENOMIC DNA]</scope>
    <source>
        <strain evidence="1 2">CMES1059</strain>
    </source>
</reference>
<name>A0ACC3Z292_COLTU</name>